<feature type="signal peptide" evidence="4">
    <location>
        <begin position="1"/>
        <end position="24"/>
    </location>
</feature>
<comment type="catalytic activity">
    <reaction evidence="1">
        <text>Hydrolysis of terminal non-reducing alpha-L-rhamnose residues in alpha-L-rhamnosides.</text>
        <dbReference type="EC" id="3.2.1.40"/>
    </reaction>
</comment>
<dbReference type="InterPro" id="IPR008928">
    <property type="entry name" value="6-hairpin_glycosidase_sf"/>
</dbReference>
<evidence type="ECO:0000259" key="8">
    <source>
        <dbReference type="Pfam" id="PF17390"/>
    </source>
</evidence>
<feature type="domain" description="Alpha-L-rhamnosidase C-terminal" evidence="8">
    <location>
        <begin position="805"/>
        <end position="877"/>
    </location>
</feature>
<dbReference type="InterPro" id="IPR016007">
    <property type="entry name" value="Alpha_rhamnosid"/>
</dbReference>
<dbReference type="RefSeq" id="WP_089711728.1">
    <property type="nucleotide sequence ID" value="NZ_FMAR01000005.1"/>
</dbReference>
<keyword evidence="3" id="KW-0378">Hydrolase</keyword>
<dbReference type="SUPFAM" id="SSF49785">
    <property type="entry name" value="Galactose-binding domain-like"/>
    <property type="match status" value="1"/>
</dbReference>
<dbReference type="InterPro" id="IPR013737">
    <property type="entry name" value="Bac_rhamnosid_N"/>
</dbReference>
<dbReference type="SUPFAM" id="SSF48208">
    <property type="entry name" value="Six-hairpin glycosidases"/>
    <property type="match status" value="1"/>
</dbReference>
<dbReference type="EMBL" id="FMAR01000005">
    <property type="protein sequence ID" value="SCC25137.1"/>
    <property type="molecule type" value="Genomic_DNA"/>
</dbReference>
<dbReference type="Pfam" id="PF08531">
    <property type="entry name" value="Bac_rhamnosid_N"/>
    <property type="match status" value="1"/>
</dbReference>
<dbReference type="GO" id="GO:0030596">
    <property type="term" value="F:alpha-L-rhamnosidase activity"/>
    <property type="evidence" value="ECO:0007669"/>
    <property type="project" value="UniProtKB-EC"/>
</dbReference>
<dbReference type="GO" id="GO:0005975">
    <property type="term" value="P:carbohydrate metabolic process"/>
    <property type="evidence" value="ECO:0007669"/>
    <property type="project" value="InterPro"/>
</dbReference>
<dbReference type="Gene3D" id="1.50.10.10">
    <property type="match status" value="1"/>
</dbReference>
<evidence type="ECO:0000259" key="7">
    <source>
        <dbReference type="Pfam" id="PF17389"/>
    </source>
</evidence>
<dbReference type="PANTHER" id="PTHR33307">
    <property type="entry name" value="ALPHA-RHAMNOSIDASE (EUROFUNG)"/>
    <property type="match status" value="1"/>
</dbReference>
<evidence type="ECO:0000256" key="3">
    <source>
        <dbReference type="ARBA" id="ARBA00022801"/>
    </source>
</evidence>
<dbReference type="PIRSF" id="PIRSF010631">
    <property type="entry name" value="A-rhamnsds"/>
    <property type="match status" value="1"/>
</dbReference>
<dbReference type="STRING" id="1335309.GA0116948_10518"/>
<protein>
    <recommendedName>
        <fullName evidence="2">alpha-L-rhamnosidase</fullName>
        <ecNumber evidence="2">3.2.1.40</ecNumber>
    </recommendedName>
</protein>
<feature type="domain" description="Alpha-L-rhamnosidase six-hairpin glycosidase" evidence="7">
    <location>
        <begin position="471"/>
        <end position="798"/>
    </location>
</feature>
<keyword evidence="10" id="KW-1185">Reference proteome</keyword>
<dbReference type="EC" id="3.2.1.40" evidence="2"/>
<evidence type="ECO:0000259" key="5">
    <source>
        <dbReference type="Pfam" id="PF05592"/>
    </source>
</evidence>
<dbReference type="InterPro" id="IPR035398">
    <property type="entry name" value="Bac_rhamnosid_C"/>
</dbReference>
<dbReference type="Pfam" id="PF05592">
    <property type="entry name" value="Bac_rhamnosid"/>
    <property type="match status" value="1"/>
</dbReference>
<evidence type="ECO:0000313" key="10">
    <source>
        <dbReference type="Proteomes" id="UP000242818"/>
    </source>
</evidence>
<keyword evidence="4" id="KW-0732">Signal</keyword>
<dbReference type="Gene3D" id="2.60.40.10">
    <property type="entry name" value="Immunoglobulins"/>
    <property type="match status" value="1"/>
</dbReference>
<gene>
    <name evidence="9" type="ORF">GA0116948_10518</name>
</gene>
<evidence type="ECO:0000256" key="2">
    <source>
        <dbReference type="ARBA" id="ARBA00012652"/>
    </source>
</evidence>
<dbReference type="Proteomes" id="UP000242818">
    <property type="component" value="Unassembled WGS sequence"/>
</dbReference>
<dbReference type="InterPro" id="IPR008902">
    <property type="entry name" value="Rhamnosid_concanavalin"/>
</dbReference>
<dbReference type="Gene3D" id="2.60.120.260">
    <property type="entry name" value="Galactose-binding domain-like"/>
    <property type="match status" value="2"/>
</dbReference>
<dbReference type="Gene3D" id="2.60.420.10">
    <property type="entry name" value="Maltose phosphorylase, domain 3"/>
    <property type="match status" value="1"/>
</dbReference>
<dbReference type="InterPro" id="IPR008979">
    <property type="entry name" value="Galactose-bd-like_sf"/>
</dbReference>
<dbReference type="Pfam" id="PF17389">
    <property type="entry name" value="Bac_rhamnosid6H"/>
    <property type="match status" value="1"/>
</dbReference>
<dbReference type="Pfam" id="PF17390">
    <property type="entry name" value="Bac_rhamnosid_C"/>
    <property type="match status" value="1"/>
</dbReference>
<accession>A0A1C4D1D2</accession>
<feature type="chain" id="PRO_5008690213" description="alpha-L-rhamnosidase" evidence="4">
    <location>
        <begin position="25"/>
        <end position="895"/>
    </location>
</feature>
<organism evidence="9 10">
    <name type="scientific">Chitinophaga costaii</name>
    <dbReference type="NCBI Taxonomy" id="1335309"/>
    <lineage>
        <taxon>Bacteria</taxon>
        <taxon>Pseudomonadati</taxon>
        <taxon>Bacteroidota</taxon>
        <taxon>Chitinophagia</taxon>
        <taxon>Chitinophagales</taxon>
        <taxon>Chitinophagaceae</taxon>
        <taxon>Chitinophaga</taxon>
    </lineage>
</organism>
<reference evidence="9 10" key="1">
    <citation type="submission" date="2016-08" db="EMBL/GenBank/DDBJ databases">
        <authorList>
            <person name="Seilhamer J.J."/>
        </authorList>
    </citation>
    <scope>NUCLEOTIDE SEQUENCE [LARGE SCALE GENOMIC DNA]</scope>
    <source>
        <strain evidence="9 10">A37T2</strain>
    </source>
</reference>
<feature type="domain" description="Alpha-L-rhamnosidase concanavalin-like" evidence="5">
    <location>
        <begin position="356"/>
        <end position="465"/>
    </location>
</feature>
<name>A0A1C4D1D2_9BACT</name>
<dbReference type="PANTHER" id="PTHR33307:SF6">
    <property type="entry name" value="ALPHA-RHAMNOSIDASE (EUROFUNG)-RELATED"/>
    <property type="match status" value="1"/>
</dbReference>
<evidence type="ECO:0000256" key="1">
    <source>
        <dbReference type="ARBA" id="ARBA00001445"/>
    </source>
</evidence>
<dbReference type="OrthoDB" id="9766741at2"/>
<dbReference type="Pfam" id="PF25788">
    <property type="entry name" value="Ig_Rha78A_N"/>
    <property type="match status" value="1"/>
</dbReference>
<dbReference type="InterPro" id="IPR012341">
    <property type="entry name" value="6hp_glycosidase-like_sf"/>
</dbReference>
<evidence type="ECO:0000259" key="6">
    <source>
        <dbReference type="Pfam" id="PF08531"/>
    </source>
</evidence>
<dbReference type="AlphaFoldDB" id="A0A1C4D1D2"/>
<evidence type="ECO:0000256" key="4">
    <source>
        <dbReference type="SAM" id="SignalP"/>
    </source>
</evidence>
<dbReference type="InterPro" id="IPR035396">
    <property type="entry name" value="Bac_rhamnosid6H"/>
</dbReference>
<sequence>MNQRFHYLAALLIASLIYAPTASATPLPSPAASPGQPAALTCEYLVRPLGIDAAHPRLSWKLDDARNGALQTAYQLHVATDSLMLGKKDVWNTGRVVGSAIQSSYNGQPLQPFTKYYWSVTLWDQHGQPTRTVVSSFETGMMDQQHWKGSWISDHPNINLKPAGSFRKVFNASKPIASARAYLAVAGLYELYINGQRIGNHRLDPMYTRFDRRTLYVTYDVTPQLQAGKNAIGVLLGNGWYNLQSTAVWDFHKAPWRNRPAFCLDLRITYTDGSTATITSDESWKTSLSPVVFNSIYTAEHYDARNEQPGWNTTQFNDSAWKNVYYRTAPSNHIVAQALPPVEQVETIPTQTLHTFNDTDYVFDLGRNIAGVSQLTVDGPAGTVVRLKHGERLYANGHVDLSNIDVHYRPTDNTDPFQTDIYTLSGKGPETFMPRFNYKGFQYVEITADHPLQLKKEDLTAYFMHSNVPVTGHINTSDTMINKLWWATNNSYLSNLFGYPTDCPQREKNGWTGDAHIASETGLYNFDGITVYEKWMADHRDEQQPNGVLPSIVPTNGWGYEWGNGPDWTSTIAIIPWNIYLFYGDHKLLSDCYDNIKRYVDHITEISPSGLTTWGLGDWVPVKSKSPVTFTSSCYYFADVTILAKTAKLLGKNEDYAHYTALAAYIKNAFNTKYLNPATGMYADGFQTELSAALYWGLTPDSLKAKVAANLHQRVVSDNFHLDVGLLGTKSILNALSENGYALDAYKIAAQRDFPSWGWWIQNGATTLQENWPLDAASDISRNHIMFGEIGAWLYKGVAGIFPDEKAPGFKNILLRPHFVNGLDHFEASHEGPYGTITSSWKRVGSGVSYTITIPASSSATISLEPAPGQQVYEQGKAMGANFRKPAGTYVFEIK</sequence>
<feature type="domain" description="Bacterial alpha-L-rhamnosidase N-terminal" evidence="6">
    <location>
        <begin position="174"/>
        <end position="345"/>
    </location>
</feature>
<proteinExistence type="predicted"/>
<evidence type="ECO:0000313" key="9">
    <source>
        <dbReference type="EMBL" id="SCC25137.1"/>
    </source>
</evidence>
<dbReference type="InterPro" id="IPR013783">
    <property type="entry name" value="Ig-like_fold"/>
</dbReference>